<organism evidence="6 7">
    <name type="scientific">Neocallimastix californiae</name>
    <dbReference type="NCBI Taxonomy" id="1754190"/>
    <lineage>
        <taxon>Eukaryota</taxon>
        <taxon>Fungi</taxon>
        <taxon>Fungi incertae sedis</taxon>
        <taxon>Chytridiomycota</taxon>
        <taxon>Chytridiomycota incertae sedis</taxon>
        <taxon>Neocallimastigomycetes</taxon>
        <taxon>Neocallimastigales</taxon>
        <taxon>Neocallimastigaceae</taxon>
        <taxon>Neocallimastix</taxon>
    </lineage>
</organism>
<sequence>MSYIFKSDVDDDIESLLKELELEQDTLPKYRNKSFNLNSDFSKYNNDSKKTDSDDLKKSKSNIKFENNSNATSDEINDLLQELSLIDSPPIPKKNYLKSSNIYSTENKSSLNNESNALNSNIPDTDLLNDKFSLNNKTSGYEYSSSKRKAKCTTVCIGGQDGITIGNNQKSCNKLRCTSCDFNCIYFKDCEWSKNVDYLFFRNFVPNKEKLSKELIPKKECTSICCQCTWITVHKTTPITSIRNKKIKWVCGGHLMN</sequence>
<protein>
    <recommendedName>
        <fullName evidence="5">Cilia- and flagella-associated protein 418</fullName>
    </recommendedName>
</protein>
<comment type="caution">
    <text evidence="6">The sequence shown here is derived from an EMBL/GenBank/DDBJ whole genome shotgun (WGS) entry which is preliminary data.</text>
</comment>
<reference evidence="6 7" key="1">
    <citation type="submission" date="2016-08" db="EMBL/GenBank/DDBJ databases">
        <title>A Parts List for Fungal Cellulosomes Revealed by Comparative Genomics.</title>
        <authorList>
            <consortium name="DOE Joint Genome Institute"/>
            <person name="Haitjema C.H."/>
            <person name="Gilmore S.P."/>
            <person name="Henske J.K."/>
            <person name="Solomon K.V."/>
            <person name="De Groot R."/>
            <person name="Kuo A."/>
            <person name="Mondo S.J."/>
            <person name="Salamov A.A."/>
            <person name="Labutti K."/>
            <person name="Zhao Z."/>
            <person name="Chiniquy J."/>
            <person name="Barry K."/>
            <person name="Brewer H.M."/>
            <person name="Purvine S.O."/>
            <person name="Wright A.T."/>
            <person name="Boxma B."/>
            <person name="Van Alen T."/>
            <person name="Hackstein J.H."/>
            <person name="Baker S.E."/>
            <person name="Grigoriev I.V."/>
            <person name="O'Malley M.A."/>
        </authorList>
    </citation>
    <scope>NUCLEOTIDE SEQUENCE [LARGE SCALE GENOMIC DNA]</scope>
    <source>
        <strain evidence="6 7">G1</strain>
    </source>
</reference>
<comment type="function">
    <text evidence="4">May be involved in photoreceptor outer segment disk morphogenesis.</text>
</comment>
<dbReference type="GO" id="GO:0005829">
    <property type="term" value="C:cytosol"/>
    <property type="evidence" value="ECO:0007669"/>
    <property type="project" value="TreeGrafter"/>
</dbReference>
<evidence type="ECO:0000256" key="3">
    <source>
        <dbReference type="ARBA" id="ARBA00022490"/>
    </source>
</evidence>
<keyword evidence="7" id="KW-1185">Reference proteome</keyword>
<dbReference type="InterPro" id="IPR029239">
    <property type="entry name" value="CFAP418"/>
</dbReference>
<evidence type="ECO:0000256" key="2">
    <source>
        <dbReference type="ARBA" id="ARBA00004496"/>
    </source>
</evidence>
<evidence type="ECO:0000256" key="4">
    <source>
        <dbReference type="ARBA" id="ARBA00024819"/>
    </source>
</evidence>
<dbReference type="Pfam" id="PF14996">
    <property type="entry name" value="RMP"/>
    <property type="match status" value="1"/>
</dbReference>
<dbReference type="STRING" id="1754190.A0A1Y2BX99"/>
<comment type="subcellular location">
    <subcellularLocation>
        <location evidence="2">Cytoplasm</location>
    </subcellularLocation>
    <subcellularLocation>
        <location evidence="1">Photoreceptor inner segment</location>
    </subcellularLocation>
</comment>
<evidence type="ECO:0000256" key="5">
    <source>
        <dbReference type="ARBA" id="ARBA00026215"/>
    </source>
</evidence>
<dbReference type="PANTHER" id="PTHR33958">
    <property type="entry name" value="PROTEIN C8ORF37"/>
    <property type="match status" value="1"/>
</dbReference>
<evidence type="ECO:0000256" key="1">
    <source>
        <dbReference type="ARBA" id="ARBA00004437"/>
    </source>
</evidence>
<proteinExistence type="predicted"/>
<keyword evidence="3" id="KW-0963">Cytoplasm</keyword>
<dbReference type="AlphaFoldDB" id="A0A1Y2BX99"/>
<dbReference type="OrthoDB" id="259905at2759"/>
<dbReference type="Proteomes" id="UP000193920">
    <property type="component" value="Unassembled WGS sequence"/>
</dbReference>
<dbReference type="PANTHER" id="PTHR33958:SF1">
    <property type="entry name" value="CILIA- AND FLAGELLA-ASSOCIATED PROTEIN 418"/>
    <property type="match status" value="1"/>
</dbReference>
<evidence type="ECO:0000313" key="7">
    <source>
        <dbReference type="Proteomes" id="UP000193920"/>
    </source>
</evidence>
<evidence type="ECO:0000313" key="6">
    <source>
        <dbReference type="EMBL" id="ORY38725.1"/>
    </source>
</evidence>
<accession>A0A1Y2BX99</accession>
<dbReference type="EMBL" id="MCOG01000135">
    <property type="protein sequence ID" value="ORY38725.1"/>
    <property type="molecule type" value="Genomic_DNA"/>
</dbReference>
<gene>
    <name evidence="6" type="ORF">LY90DRAFT_47591</name>
</gene>
<name>A0A1Y2BX99_9FUNG</name>